<protein>
    <submittedName>
        <fullName evidence="1">Uncharacterized protein</fullName>
    </submittedName>
</protein>
<evidence type="ECO:0000313" key="1">
    <source>
        <dbReference type="EMBL" id="OGY90622.1"/>
    </source>
</evidence>
<organism evidence="1 2">
    <name type="scientific">Candidatus Komeilibacteria bacterium RIFCSPLOWO2_01_FULL_52_15</name>
    <dbReference type="NCBI Taxonomy" id="1798551"/>
    <lineage>
        <taxon>Bacteria</taxon>
        <taxon>Candidatus Komeiliibacteriota</taxon>
    </lineage>
</organism>
<proteinExistence type="predicted"/>
<dbReference type="AlphaFoldDB" id="A0A1G2BNA0"/>
<sequence>MFRALSFFLNLLVLVVVLRIFAPGLAGELVTLATKVVVLANEAVDAIAHDAQQSSYQGGL</sequence>
<comment type="caution">
    <text evidence="1">The sequence shown here is derived from an EMBL/GenBank/DDBJ whole genome shotgun (WGS) entry which is preliminary data.</text>
</comment>
<reference evidence="1 2" key="1">
    <citation type="journal article" date="2016" name="Nat. Commun.">
        <title>Thousands of microbial genomes shed light on interconnected biogeochemical processes in an aquifer system.</title>
        <authorList>
            <person name="Anantharaman K."/>
            <person name="Brown C.T."/>
            <person name="Hug L.A."/>
            <person name="Sharon I."/>
            <person name="Castelle C.J."/>
            <person name="Probst A.J."/>
            <person name="Thomas B.C."/>
            <person name="Singh A."/>
            <person name="Wilkins M.J."/>
            <person name="Karaoz U."/>
            <person name="Brodie E.L."/>
            <person name="Williams K.H."/>
            <person name="Hubbard S.S."/>
            <person name="Banfield J.F."/>
        </authorList>
    </citation>
    <scope>NUCLEOTIDE SEQUENCE [LARGE SCALE GENOMIC DNA]</scope>
</reference>
<evidence type="ECO:0000313" key="2">
    <source>
        <dbReference type="Proteomes" id="UP000178248"/>
    </source>
</evidence>
<gene>
    <name evidence="1" type="ORF">A3B30_02620</name>
</gene>
<dbReference type="EMBL" id="MHKM01000040">
    <property type="protein sequence ID" value="OGY90622.1"/>
    <property type="molecule type" value="Genomic_DNA"/>
</dbReference>
<accession>A0A1G2BNA0</accession>
<dbReference type="Proteomes" id="UP000178248">
    <property type="component" value="Unassembled WGS sequence"/>
</dbReference>
<name>A0A1G2BNA0_9BACT</name>